<evidence type="ECO:0000313" key="1">
    <source>
        <dbReference type="EMBL" id="KAI0048025.1"/>
    </source>
</evidence>
<accession>A0ACB8RVP6</accession>
<keyword evidence="2" id="KW-1185">Reference proteome</keyword>
<dbReference type="EMBL" id="MU275893">
    <property type="protein sequence ID" value="KAI0048025.1"/>
    <property type="molecule type" value="Genomic_DNA"/>
</dbReference>
<sequence length="270" mass="30009">MVWKLSRRRDAAAMQVGVGLPRSLRPSGNKSGIACVADAPEVELLRYSHIPKTVETVLAAFQDDPLEAYVFRPPDTDGSPRYVVFKALRRADFALSFKEYVKTRRAFTVNKGNSFVLHTPAFDDDAPRHTPSLFEILIARISRICNTPQQRRRMKEWHDKYLAAIEKHVGSHANEFFSVDGLATHPAFQGHGYGSALMNAVSALADEAGCRTWLGSSNPVNQVFYESFGYVAVAEIVLGDDPDYTGKPIVTLLMIREPKEKPSVDDKAAL</sequence>
<proteinExistence type="predicted"/>
<comment type="caution">
    <text evidence="1">The sequence shown here is derived from an EMBL/GenBank/DDBJ whole genome shotgun (WGS) entry which is preliminary data.</text>
</comment>
<dbReference type="Proteomes" id="UP000814033">
    <property type="component" value="Unassembled WGS sequence"/>
</dbReference>
<evidence type="ECO:0000313" key="2">
    <source>
        <dbReference type="Proteomes" id="UP000814033"/>
    </source>
</evidence>
<name>A0ACB8RVP6_9AGAM</name>
<protein>
    <submittedName>
        <fullName evidence="1">Uncharacterized protein</fullName>
    </submittedName>
</protein>
<reference evidence="1" key="1">
    <citation type="submission" date="2021-02" db="EMBL/GenBank/DDBJ databases">
        <authorList>
            <consortium name="DOE Joint Genome Institute"/>
            <person name="Ahrendt S."/>
            <person name="Looney B.P."/>
            <person name="Miyauchi S."/>
            <person name="Morin E."/>
            <person name="Drula E."/>
            <person name="Courty P.E."/>
            <person name="Chicoki N."/>
            <person name="Fauchery L."/>
            <person name="Kohler A."/>
            <person name="Kuo A."/>
            <person name="Labutti K."/>
            <person name="Pangilinan J."/>
            <person name="Lipzen A."/>
            <person name="Riley R."/>
            <person name="Andreopoulos W."/>
            <person name="He G."/>
            <person name="Johnson J."/>
            <person name="Barry K.W."/>
            <person name="Grigoriev I.V."/>
            <person name="Nagy L."/>
            <person name="Hibbett D."/>
            <person name="Henrissat B."/>
            <person name="Matheny P.B."/>
            <person name="Labbe J."/>
            <person name="Martin F."/>
        </authorList>
    </citation>
    <scope>NUCLEOTIDE SEQUENCE</scope>
    <source>
        <strain evidence="1">FP105234-sp</strain>
    </source>
</reference>
<organism evidence="1 2">
    <name type="scientific">Auriscalpium vulgare</name>
    <dbReference type="NCBI Taxonomy" id="40419"/>
    <lineage>
        <taxon>Eukaryota</taxon>
        <taxon>Fungi</taxon>
        <taxon>Dikarya</taxon>
        <taxon>Basidiomycota</taxon>
        <taxon>Agaricomycotina</taxon>
        <taxon>Agaricomycetes</taxon>
        <taxon>Russulales</taxon>
        <taxon>Auriscalpiaceae</taxon>
        <taxon>Auriscalpium</taxon>
    </lineage>
</organism>
<reference evidence="1" key="2">
    <citation type="journal article" date="2022" name="New Phytol.">
        <title>Evolutionary transition to the ectomycorrhizal habit in the genomes of a hyperdiverse lineage of mushroom-forming fungi.</title>
        <authorList>
            <person name="Looney B."/>
            <person name="Miyauchi S."/>
            <person name="Morin E."/>
            <person name="Drula E."/>
            <person name="Courty P.E."/>
            <person name="Kohler A."/>
            <person name="Kuo A."/>
            <person name="LaButti K."/>
            <person name="Pangilinan J."/>
            <person name="Lipzen A."/>
            <person name="Riley R."/>
            <person name="Andreopoulos W."/>
            <person name="He G."/>
            <person name="Johnson J."/>
            <person name="Nolan M."/>
            <person name="Tritt A."/>
            <person name="Barry K.W."/>
            <person name="Grigoriev I.V."/>
            <person name="Nagy L.G."/>
            <person name="Hibbett D."/>
            <person name="Henrissat B."/>
            <person name="Matheny P.B."/>
            <person name="Labbe J."/>
            <person name="Martin F.M."/>
        </authorList>
    </citation>
    <scope>NUCLEOTIDE SEQUENCE</scope>
    <source>
        <strain evidence="1">FP105234-sp</strain>
    </source>
</reference>
<gene>
    <name evidence="1" type="ORF">FA95DRAFT_1558413</name>
</gene>